<dbReference type="EMBL" id="WWVF01000006">
    <property type="protein sequence ID" value="MZS88367.1"/>
    <property type="molecule type" value="Genomic_DNA"/>
</dbReference>
<protein>
    <submittedName>
        <fullName evidence="2">Ribbon-helix-helix protein, CopG family</fullName>
    </submittedName>
</protein>
<dbReference type="SUPFAM" id="SSF47598">
    <property type="entry name" value="Ribbon-helix-helix"/>
    <property type="match status" value="1"/>
</dbReference>
<comment type="caution">
    <text evidence="2">The sequence shown here is derived from an EMBL/GenBank/DDBJ whole genome shotgun (WGS) entry which is preliminary data.</text>
</comment>
<gene>
    <name evidence="2" type="ORF">GT712_04480</name>
</gene>
<sequence length="50" mass="5872">MKPLKNKVSITLDADIIDKIKELAEEDDRSFSQYINLVLREHIKNLDKTE</sequence>
<organism evidence="2 3">
    <name type="scientific">Blautia wexlerae</name>
    <dbReference type="NCBI Taxonomy" id="418240"/>
    <lineage>
        <taxon>Bacteria</taxon>
        <taxon>Bacillati</taxon>
        <taxon>Bacillota</taxon>
        <taxon>Clostridia</taxon>
        <taxon>Lachnospirales</taxon>
        <taxon>Lachnospiraceae</taxon>
        <taxon>Blautia</taxon>
    </lineage>
</organism>
<dbReference type="Pfam" id="PF01402">
    <property type="entry name" value="RHH_1"/>
    <property type="match status" value="1"/>
</dbReference>
<dbReference type="Gene3D" id="1.10.1220.10">
    <property type="entry name" value="Met repressor-like"/>
    <property type="match status" value="1"/>
</dbReference>
<dbReference type="InterPro" id="IPR013321">
    <property type="entry name" value="Arc_rbn_hlx_hlx"/>
</dbReference>
<accession>A0A6L8XRE8</accession>
<dbReference type="InterPro" id="IPR002145">
    <property type="entry name" value="CopG"/>
</dbReference>
<name>A0A6L8XRE8_9FIRM</name>
<proteinExistence type="predicted"/>
<feature type="domain" description="Ribbon-helix-helix protein CopG" evidence="1">
    <location>
        <begin position="7"/>
        <end position="44"/>
    </location>
</feature>
<reference evidence="2 3" key="1">
    <citation type="journal article" date="2019" name="Nat. Med.">
        <title>A library of human gut bacterial isolates paired with longitudinal multiomics data enables mechanistic microbiome research.</title>
        <authorList>
            <person name="Poyet M."/>
            <person name="Groussin M."/>
            <person name="Gibbons S.M."/>
            <person name="Avila-Pacheco J."/>
            <person name="Jiang X."/>
            <person name="Kearney S.M."/>
            <person name="Perrotta A.R."/>
            <person name="Berdy B."/>
            <person name="Zhao S."/>
            <person name="Lieberman T.D."/>
            <person name="Swanson P.K."/>
            <person name="Smith M."/>
            <person name="Roesemann S."/>
            <person name="Alexander J.E."/>
            <person name="Rich S.A."/>
            <person name="Livny J."/>
            <person name="Vlamakis H."/>
            <person name="Clish C."/>
            <person name="Bullock K."/>
            <person name="Deik A."/>
            <person name="Scott J."/>
            <person name="Pierce K.A."/>
            <person name="Xavier R.J."/>
            <person name="Alm E.J."/>
        </authorList>
    </citation>
    <scope>NUCLEOTIDE SEQUENCE [LARGE SCALE GENOMIC DNA]</scope>
    <source>
        <strain evidence="2 3">BIOML-A12</strain>
    </source>
</reference>
<dbReference type="GO" id="GO:0006355">
    <property type="term" value="P:regulation of DNA-templated transcription"/>
    <property type="evidence" value="ECO:0007669"/>
    <property type="project" value="InterPro"/>
</dbReference>
<evidence type="ECO:0000313" key="3">
    <source>
        <dbReference type="Proteomes" id="UP000477156"/>
    </source>
</evidence>
<dbReference type="RefSeq" id="WP_118136059.1">
    <property type="nucleotide sequence ID" value="NZ_WWVD01000006.1"/>
</dbReference>
<dbReference type="InterPro" id="IPR010985">
    <property type="entry name" value="Ribbon_hlx_hlx"/>
</dbReference>
<evidence type="ECO:0000313" key="2">
    <source>
        <dbReference type="EMBL" id="MZS88367.1"/>
    </source>
</evidence>
<evidence type="ECO:0000259" key="1">
    <source>
        <dbReference type="Pfam" id="PF01402"/>
    </source>
</evidence>
<dbReference type="Proteomes" id="UP000477156">
    <property type="component" value="Unassembled WGS sequence"/>
</dbReference>
<dbReference type="AlphaFoldDB" id="A0A6L8XRE8"/>